<keyword evidence="4" id="KW-1185">Reference proteome</keyword>
<feature type="domain" description="AMIN-like" evidence="2">
    <location>
        <begin position="68"/>
        <end position="185"/>
    </location>
</feature>
<feature type="region of interest" description="Disordered" evidence="1">
    <location>
        <begin position="31"/>
        <end position="63"/>
    </location>
</feature>
<evidence type="ECO:0000313" key="3">
    <source>
        <dbReference type="EMBL" id="GAA2058440.1"/>
    </source>
</evidence>
<dbReference type="RefSeq" id="WP_346071169.1">
    <property type="nucleotide sequence ID" value="NZ_BAAANQ010000008.1"/>
</dbReference>
<gene>
    <name evidence="3" type="ORF">GCM10009757_38310</name>
</gene>
<dbReference type="InterPro" id="IPR056303">
    <property type="entry name" value="AMIN-like"/>
</dbReference>
<evidence type="ECO:0000313" key="4">
    <source>
        <dbReference type="Proteomes" id="UP001403094"/>
    </source>
</evidence>
<dbReference type="Pfam" id="PF24837">
    <property type="entry name" value="AMIN-like"/>
    <property type="match status" value="1"/>
</dbReference>
<dbReference type="PROSITE" id="PS51257">
    <property type="entry name" value="PROKAR_LIPOPROTEIN"/>
    <property type="match status" value="1"/>
</dbReference>
<evidence type="ECO:0000256" key="1">
    <source>
        <dbReference type="SAM" id="MobiDB-lite"/>
    </source>
</evidence>
<name>A0ABP5GVG9_9ACTN</name>
<comment type="caution">
    <text evidence="3">The sequence shown here is derived from an EMBL/GenBank/DDBJ whole genome shotgun (WGS) entry which is preliminary data.</text>
</comment>
<protein>
    <recommendedName>
        <fullName evidence="2">AMIN-like domain-containing protein</fullName>
    </recommendedName>
</protein>
<dbReference type="EMBL" id="BAAANQ010000008">
    <property type="protein sequence ID" value="GAA2058440.1"/>
    <property type="molecule type" value="Genomic_DNA"/>
</dbReference>
<evidence type="ECO:0000259" key="2">
    <source>
        <dbReference type="Pfam" id="PF24837"/>
    </source>
</evidence>
<dbReference type="Proteomes" id="UP001403094">
    <property type="component" value="Unassembled WGS sequence"/>
</dbReference>
<organism evidence="3 4">
    <name type="scientific">Streptomyces cheonanensis</name>
    <dbReference type="NCBI Taxonomy" id="312720"/>
    <lineage>
        <taxon>Bacteria</taxon>
        <taxon>Bacillati</taxon>
        <taxon>Actinomycetota</taxon>
        <taxon>Actinomycetes</taxon>
        <taxon>Kitasatosporales</taxon>
        <taxon>Streptomycetaceae</taxon>
        <taxon>Streptomyces</taxon>
    </lineage>
</organism>
<accession>A0ABP5GVG9</accession>
<sequence length="188" mass="19857">MRRVNSFGGRVGRGLAMAGAVVLLGAGCESETPELDRPAGSAPAVEEEPWSTDTTRGDGHGTHVSPAVLEEVMVEEDDGYDRVVLRFRGGVPDYIADPSDPLAHGGLGTEVEMPGDQHLKVVLVGVTEESSFPVTEGTAVLPEVRDLGIFEGELGVGIGVVNPTDEPLSYRVHVEEERLVVDIAHAGH</sequence>
<proteinExistence type="predicted"/>
<reference evidence="4" key="1">
    <citation type="journal article" date="2019" name="Int. J. Syst. Evol. Microbiol.">
        <title>The Global Catalogue of Microorganisms (GCM) 10K type strain sequencing project: providing services to taxonomists for standard genome sequencing and annotation.</title>
        <authorList>
            <consortium name="The Broad Institute Genomics Platform"/>
            <consortium name="The Broad Institute Genome Sequencing Center for Infectious Disease"/>
            <person name="Wu L."/>
            <person name="Ma J."/>
        </authorList>
    </citation>
    <scope>NUCLEOTIDE SEQUENCE [LARGE SCALE GENOMIC DNA]</scope>
    <source>
        <strain evidence="4">JCM 14549</strain>
    </source>
</reference>